<feature type="compositionally biased region" description="Basic and acidic residues" evidence="1">
    <location>
        <begin position="104"/>
        <end position="113"/>
    </location>
</feature>
<dbReference type="KEGG" id="parq:DSM112329_03189"/>
<feature type="compositionally biased region" description="Low complexity" evidence="1">
    <location>
        <begin position="315"/>
        <end position="329"/>
    </location>
</feature>
<feature type="compositionally biased region" description="Acidic residues" evidence="1">
    <location>
        <begin position="345"/>
        <end position="355"/>
    </location>
</feature>
<feature type="compositionally biased region" description="Basic and acidic residues" evidence="1">
    <location>
        <begin position="218"/>
        <end position="280"/>
    </location>
</feature>
<feature type="region of interest" description="Disordered" evidence="1">
    <location>
        <begin position="81"/>
        <end position="113"/>
    </location>
</feature>
<feature type="region of interest" description="Disordered" evidence="1">
    <location>
        <begin position="309"/>
        <end position="357"/>
    </location>
</feature>
<reference evidence="3" key="1">
    <citation type="submission" date="2022-12" db="EMBL/GenBank/DDBJ databases">
        <title>Paraconexibacter alkalitolerans sp. nov. and Baekduia alba sp. nov., isolated from soil and emended description of the genera Paraconexibacter (Chun et al., 2020) and Baekduia (An et al., 2020).</title>
        <authorList>
            <person name="Vieira S."/>
            <person name="Huber K.J."/>
            <person name="Geppert A."/>
            <person name="Wolf J."/>
            <person name="Neumann-Schaal M."/>
            <person name="Muesken M."/>
            <person name="Overmann J."/>
        </authorList>
    </citation>
    <scope>NUCLEOTIDE SEQUENCE</scope>
    <source>
        <strain evidence="3">AEG42_29</strain>
    </source>
</reference>
<keyword evidence="2" id="KW-0812">Transmembrane</keyword>
<proteinExistence type="predicted"/>
<gene>
    <name evidence="3" type="ORF">DSM112329_03189</name>
</gene>
<accession>A0AAU7AX74</accession>
<name>A0AAU7AX74_9ACTN</name>
<evidence type="ECO:0000313" key="3">
    <source>
        <dbReference type="EMBL" id="XAY06320.1"/>
    </source>
</evidence>
<evidence type="ECO:0000256" key="1">
    <source>
        <dbReference type="SAM" id="MobiDB-lite"/>
    </source>
</evidence>
<evidence type="ECO:0000256" key="2">
    <source>
        <dbReference type="SAM" id="Phobius"/>
    </source>
</evidence>
<keyword evidence="2" id="KW-0472">Membrane</keyword>
<dbReference type="EMBL" id="CP114014">
    <property type="protein sequence ID" value="XAY06320.1"/>
    <property type="molecule type" value="Genomic_DNA"/>
</dbReference>
<keyword evidence="2" id="KW-1133">Transmembrane helix</keyword>
<feature type="region of interest" description="Disordered" evidence="1">
    <location>
        <begin position="138"/>
        <end position="286"/>
    </location>
</feature>
<sequence>MVHLRGRWTGIRGLRFLRPTLVAGDHQVLATLEHKPWAPIEGSSWVAEFPWAGDERELAGASLEVAPRVLVPVGAEARRVGLRSNRPQEQRDPVLKPSPASTRADGDLEHLRPRPLEPLPAVAAVVPPVEDAVAVPEPAAEVVTDRDPAPAPAVDAPPATSARSDDPDPVTAGSDARPQPDDHRTELIRELKRDLRAVESARDAEARESRSTAASLQRARDQLEEAVRDREAAVRTRDRLDEQREEAMAAARAAERRAREEVAAAQRERDTAAGQRDEARQQAATLKAQRDEALLAHRSLQQLLDAERAQRGREAGPAPAAPAPRRSGPADPPAPAAVVSGDTTDLVDDDDDDDAPLGIRAVPAARAVPADLLGAREGGKPALGGFDRWVLRVLALATATCFLLLLVMLLSIFI</sequence>
<dbReference type="AlphaFoldDB" id="A0AAU7AX74"/>
<dbReference type="RefSeq" id="WP_354697556.1">
    <property type="nucleotide sequence ID" value="NZ_CP114014.1"/>
</dbReference>
<feature type="compositionally biased region" description="Basic and acidic residues" evidence="1">
    <location>
        <begin position="178"/>
        <end position="210"/>
    </location>
</feature>
<feature type="transmembrane region" description="Helical" evidence="2">
    <location>
        <begin position="389"/>
        <end position="413"/>
    </location>
</feature>
<protein>
    <submittedName>
        <fullName evidence="3">Uncharacterized protein</fullName>
    </submittedName>
</protein>
<organism evidence="3">
    <name type="scientific">Paraconexibacter sp. AEG42_29</name>
    <dbReference type="NCBI Taxonomy" id="2997339"/>
    <lineage>
        <taxon>Bacteria</taxon>
        <taxon>Bacillati</taxon>
        <taxon>Actinomycetota</taxon>
        <taxon>Thermoleophilia</taxon>
        <taxon>Solirubrobacterales</taxon>
        <taxon>Paraconexibacteraceae</taxon>
        <taxon>Paraconexibacter</taxon>
    </lineage>
</organism>